<dbReference type="EMBL" id="CAJEWN010000229">
    <property type="protein sequence ID" value="CAD2174129.1"/>
    <property type="molecule type" value="Genomic_DNA"/>
</dbReference>
<dbReference type="Proteomes" id="UP000580250">
    <property type="component" value="Unassembled WGS sequence"/>
</dbReference>
<comment type="caution">
    <text evidence="2">The sequence shown here is derived from an EMBL/GenBank/DDBJ whole genome shotgun (WGS) entry which is preliminary data.</text>
</comment>
<reference evidence="2 3" key="1">
    <citation type="submission" date="2020-08" db="EMBL/GenBank/DDBJ databases">
        <authorList>
            <person name="Koutsovoulos G."/>
            <person name="Danchin GJ E."/>
        </authorList>
    </citation>
    <scope>NUCLEOTIDE SEQUENCE [LARGE SCALE GENOMIC DNA]</scope>
</reference>
<organism evidence="2 3">
    <name type="scientific">Meloidogyne enterolobii</name>
    <name type="common">Root-knot nematode worm</name>
    <name type="synonym">Meloidogyne mayaguensis</name>
    <dbReference type="NCBI Taxonomy" id="390850"/>
    <lineage>
        <taxon>Eukaryota</taxon>
        <taxon>Metazoa</taxon>
        <taxon>Ecdysozoa</taxon>
        <taxon>Nematoda</taxon>
        <taxon>Chromadorea</taxon>
        <taxon>Rhabditida</taxon>
        <taxon>Tylenchina</taxon>
        <taxon>Tylenchomorpha</taxon>
        <taxon>Tylenchoidea</taxon>
        <taxon>Meloidogynidae</taxon>
        <taxon>Meloidogyninae</taxon>
        <taxon>Meloidogyne</taxon>
    </lineage>
</organism>
<evidence type="ECO:0000313" key="2">
    <source>
        <dbReference type="EMBL" id="CAD2174129.1"/>
    </source>
</evidence>
<evidence type="ECO:0000256" key="1">
    <source>
        <dbReference type="SAM" id="MobiDB-lite"/>
    </source>
</evidence>
<evidence type="ECO:0000313" key="3">
    <source>
        <dbReference type="Proteomes" id="UP000580250"/>
    </source>
</evidence>
<name>A0A6V7VGP9_MELEN</name>
<protein>
    <submittedName>
        <fullName evidence="2">Uncharacterized protein</fullName>
    </submittedName>
</protein>
<gene>
    <name evidence="2" type="ORF">MENT_LOCUS25776</name>
</gene>
<dbReference type="AlphaFoldDB" id="A0A6V7VGP9"/>
<proteinExistence type="predicted"/>
<feature type="region of interest" description="Disordered" evidence="1">
    <location>
        <begin position="306"/>
        <end position="333"/>
    </location>
</feature>
<sequence length="333" mass="38551">MNYSSYNFTLKLIHDPQIANTLGNYADIVMEITFNFEPSRDSNLGTEDFSGSKSHIKITSSKRKSYKNQIERYYLNHIGPGMPIIVLIQAIEDNYTISINEGDNIYYPSIFHHWAVNRVEITGLKNKVVFDNNSLKCESLTSNLAKFKLDNNTQKVEVQFNSKREVIIRGRTPNPFNKTIKVNFLHKALKWNDTCLIGNTVFQLNITNNLICVDSYTNGHWIKLKNNPTNRCFNHTELESGKRIKLILTFPSSYKLLYILETKEDVIEREIELDIPVTLTQYIQVDNLVKDEEAELIHIFRVDDEDDEVEDDEADEVEDDEADEVEDDEAELI</sequence>
<accession>A0A6V7VGP9</accession>